<reference evidence="2 3" key="1">
    <citation type="submission" date="2019-03" db="EMBL/GenBank/DDBJ databases">
        <title>Diversity of the mouse oral microbiome.</title>
        <authorList>
            <person name="Joseph S."/>
            <person name="Aduse-Opoku J."/>
            <person name="Curtis M."/>
            <person name="Wade W."/>
            <person name="Hashim A."/>
        </authorList>
    </citation>
    <scope>NUCLEOTIDE SEQUENCE [LARGE SCALE GENOMIC DNA]</scope>
    <source>
        <strain evidence="2 3">WM131</strain>
    </source>
</reference>
<protein>
    <recommendedName>
        <fullName evidence="4">Lipoprotein</fullName>
    </recommendedName>
</protein>
<proteinExistence type="predicted"/>
<feature type="chain" id="PRO_5021471523" description="Lipoprotein" evidence="1">
    <location>
        <begin position="26"/>
        <end position="63"/>
    </location>
</feature>
<evidence type="ECO:0008006" key="4">
    <source>
        <dbReference type="Google" id="ProtNLM"/>
    </source>
</evidence>
<evidence type="ECO:0000256" key="1">
    <source>
        <dbReference type="SAM" id="SignalP"/>
    </source>
</evidence>
<dbReference type="PROSITE" id="PS51257">
    <property type="entry name" value="PROKAR_LIPOPROTEIN"/>
    <property type="match status" value="1"/>
</dbReference>
<gene>
    <name evidence="2" type="ORF">E4T82_03835</name>
</gene>
<keyword evidence="1" id="KW-0732">Signal</keyword>
<dbReference type="RefSeq" id="WP_135181557.1">
    <property type="nucleotide sequence ID" value="NZ_JADGKZ010000004.1"/>
</dbReference>
<comment type="caution">
    <text evidence="2">The sequence shown here is derived from an EMBL/GenBank/DDBJ whole genome shotgun (WGS) entry which is preliminary data.</text>
</comment>
<accession>A0A4Y9JAV4</accession>
<organism evidence="2 3">
    <name type="scientific">Streptococcus cuniculi</name>
    <dbReference type="NCBI Taxonomy" id="1432788"/>
    <lineage>
        <taxon>Bacteria</taxon>
        <taxon>Bacillati</taxon>
        <taxon>Bacillota</taxon>
        <taxon>Bacilli</taxon>
        <taxon>Lactobacillales</taxon>
        <taxon>Streptococcaceae</taxon>
        <taxon>Streptococcus</taxon>
    </lineage>
</organism>
<evidence type="ECO:0000313" key="2">
    <source>
        <dbReference type="EMBL" id="TFU98150.1"/>
    </source>
</evidence>
<dbReference type="Proteomes" id="UP000297253">
    <property type="component" value="Unassembled WGS sequence"/>
</dbReference>
<sequence length="63" mass="7179">MKKVVLAFVSVVTVLLLVACSSSQNMDGEYPYTYENNTLTYDGDTYIKVGSKEYKEKMKEIEN</sequence>
<feature type="signal peptide" evidence="1">
    <location>
        <begin position="1"/>
        <end position="25"/>
    </location>
</feature>
<dbReference type="EMBL" id="SPPD01000004">
    <property type="protein sequence ID" value="TFU98150.1"/>
    <property type="molecule type" value="Genomic_DNA"/>
</dbReference>
<dbReference type="AlphaFoldDB" id="A0A4Y9JAV4"/>
<name>A0A4Y9JAV4_9STRE</name>
<evidence type="ECO:0000313" key="3">
    <source>
        <dbReference type="Proteomes" id="UP000297253"/>
    </source>
</evidence>